<proteinExistence type="predicted"/>
<evidence type="ECO:0000313" key="1">
    <source>
        <dbReference type="EMBL" id="KAG8201297.1"/>
    </source>
</evidence>
<dbReference type="AlphaFoldDB" id="A0AAV6VWH3"/>
<gene>
    <name evidence="1" type="ORF">JTE90_016779</name>
</gene>
<evidence type="ECO:0000313" key="2">
    <source>
        <dbReference type="Proteomes" id="UP000827092"/>
    </source>
</evidence>
<dbReference type="EMBL" id="JAFNEN010000006">
    <property type="protein sequence ID" value="KAG8201297.1"/>
    <property type="molecule type" value="Genomic_DNA"/>
</dbReference>
<keyword evidence="2" id="KW-1185">Reference proteome</keyword>
<accession>A0AAV6VWH3</accession>
<dbReference type="Proteomes" id="UP000827092">
    <property type="component" value="Unassembled WGS sequence"/>
</dbReference>
<sequence>MLPHFSKIRPTWCSGGRHPRNGGQLRTFALVPVQPFVVQGCVGCQLRCPHWTAVPMKTIVCFIPISTKLNEGRWHSFQAELTLGPHLSAAASPRRVCGIASVRAPFVPRIPLLESHELRGTLARREWDVFNL</sequence>
<organism evidence="1 2">
    <name type="scientific">Oedothorax gibbosus</name>
    <dbReference type="NCBI Taxonomy" id="931172"/>
    <lineage>
        <taxon>Eukaryota</taxon>
        <taxon>Metazoa</taxon>
        <taxon>Ecdysozoa</taxon>
        <taxon>Arthropoda</taxon>
        <taxon>Chelicerata</taxon>
        <taxon>Arachnida</taxon>
        <taxon>Araneae</taxon>
        <taxon>Araneomorphae</taxon>
        <taxon>Entelegynae</taxon>
        <taxon>Araneoidea</taxon>
        <taxon>Linyphiidae</taxon>
        <taxon>Erigoninae</taxon>
        <taxon>Oedothorax</taxon>
    </lineage>
</organism>
<reference evidence="1 2" key="1">
    <citation type="journal article" date="2022" name="Nat. Ecol. Evol.">
        <title>A masculinizing supergene underlies an exaggerated male reproductive morph in a spider.</title>
        <authorList>
            <person name="Hendrickx F."/>
            <person name="De Corte Z."/>
            <person name="Sonet G."/>
            <person name="Van Belleghem S.M."/>
            <person name="Kostlbacher S."/>
            <person name="Vangestel C."/>
        </authorList>
    </citation>
    <scope>NUCLEOTIDE SEQUENCE [LARGE SCALE GENOMIC DNA]</scope>
    <source>
        <strain evidence="1">W744_W776</strain>
    </source>
</reference>
<name>A0AAV6VWH3_9ARAC</name>
<comment type="caution">
    <text evidence="1">The sequence shown here is derived from an EMBL/GenBank/DDBJ whole genome shotgun (WGS) entry which is preliminary data.</text>
</comment>
<protein>
    <submittedName>
        <fullName evidence="1">Uncharacterized protein</fullName>
    </submittedName>
</protein>